<keyword evidence="2 4" id="KW-0238">DNA-binding</keyword>
<dbReference type="RefSeq" id="WP_155113408.1">
    <property type="nucleotide sequence ID" value="NZ_WMIB01000020.1"/>
</dbReference>
<proteinExistence type="predicted"/>
<dbReference type="PANTHER" id="PTHR47506:SF1">
    <property type="entry name" value="HTH-TYPE TRANSCRIPTIONAL REGULATOR YJDC"/>
    <property type="match status" value="1"/>
</dbReference>
<dbReference type="PROSITE" id="PS50977">
    <property type="entry name" value="HTH_TETR_2"/>
    <property type="match status" value="1"/>
</dbReference>
<evidence type="ECO:0000256" key="1">
    <source>
        <dbReference type="ARBA" id="ARBA00023015"/>
    </source>
</evidence>
<organism evidence="6 7">
    <name type="scientific">Metabacillus mangrovi</name>
    <dbReference type="NCBI Taxonomy" id="1491830"/>
    <lineage>
        <taxon>Bacteria</taxon>
        <taxon>Bacillati</taxon>
        <taxon>Bacillota</taxon>
        <taxon>Bacilli</taxon>
        <taxon>Bacillales</taxon>
        <taxon>Bacillaceae</taxon>
        <taxon>Metabacillus</taxon>
    </lineage>
</organism>
<gene>
    <name evidence="6" type="ORF">GKZ89_15945</name>
</gene>
<evidence type="ECO:0000313" key="7">
    <source>
        <dbReference type="Proteomes" id="UP000434639"/>
    </source>
</evidence>
<feature type="domain" description="HTH tetR-type" evidence="5">
    <location>
        <begin position="6"/>
        <end position="66"/>
    </location>
</feature>
<feature type="DNA-binding region" description="H-T-H motif" evidence="4">
    <location>
        <begin position="29"/>
        <end position="48"/>
    </location>
</feature>
<protein>
    <submittedName>
        <fullName evidence="6">TetR family transcriptional regulator</fullName>
    </submittedName>
</protein>
<dbReference type="AlphaFoldDB" id="A0A7X2S7V5"/>
<keyword evidence="3" id="KW-0804">Transcription</keyword>
<dbReference type="InterPro" id="IPR036271">
    <property type="entry name" value="Tet_transcr_reg_TetR-rel_C_sf"/>
</dbReference>
<dbReference type="Gene3D" id="1.10.10.60">
    <property type="entry name" value="Homeodomain-like"/>
    <property type="match status" value="1"/>
</dbReference>
<reference evidence="6 7" key="1">
    <citation type="journal article" date="2017" name="Int. J. Syst. Evol. Microbiol.">
        <title>Bacillus mangrovi sp. nov., isolated from a sediment sample from a mangrove forest.</title>
        <authorList>
            <person name="Gupta V."/>
            <person name="Singh P.K."/>
            <person name="Korpole S."/>
            <person name="Tanuku N.R.S."/>
            <person name="Pinnaka A.K."/>
        </authorList>
    </citation>
    <scope>NUCLEOTIDE SEQUENCE [LARGE SCALE GENOMIC DNA]</scope>
    <source>
        <strain evidence="6 7">KCTC 33872</strain>
    </source>
</reference>
<dbReference type="EMBL" id="WMIB01000020">
    <property type="protein sequence ID" value="MTH54895.1"/>
    <property type="molecule type" value="Genomic_DNA"/>
</dbReference>
<keyword evidence="1" id="KW-0805">Transcription regulation</keyword>
<dbReference type="OrthoDB" id="9795242at2"/>
<evidence type="ECO:0000256" key="2">
    <source>
        <dbReference type="ARBA" id="ARBA00023125"/>
    </source>
</evidence>
<accession>A0A7X2S7V5</accession>
<name>A0A7X2S7V5_9BACI</name>
<dbReference type="PANTHER" id="PTHR47506">
    <property type="entry name" value="TRANSCRIPTIONAL REGULATORY PROTEIN"/>
    <property type="match status" value="1"/>
</dbReference>
<keyword evidence="7" id="KW-1185">Reference proteome</keyword>
<dbReference type="InterPro" id="IPR001647">
    <property type="entry name" value="HTH_TetR"/>
</dbReference>
<evidence type="ECO:0000256" key="4">
    <source>
        <dbReference type="PROSITE-ProRule" id="PRU00335"/>
    </source>
</evidence>
<comment type="caution">
    <text evidence="6">The sequence shown here is derived from an EMBL/GenBank/DDBJ whole genome shotgun (WGS) entry which is preliminary data.</text>
</comment>
<dbReference type="SUPFAM" id="SSF48498">
    <property type="entry name" value="Tetracyclin repressor-like, C-terminal domain"/>
    <property type="match status" value="1"/>
</dbReference>
<dbReference type="SUPFAM" id="SSF46689">
    <property type="entry name" value="Homeodomain-like"/>
    <property type="match status" value="1"/>
</dbReference>
<dbReference type="GO" id="GO:0003677">
    <property type="term" value="F:DNA binding"/>
    <property type="evidence" value="ECO:0007669"/>
    <property type="project" value="UniProtKB-UniRule"/>
</dbReference>
<sequence length="194" mass="21727">MARSKEFDTVAVLRKAAEVFGQLGYQGASLPELLKHLEIGRQSLYDTFGTKKDLFLSAVKAYLEAKNQLVVQRLSEAGSVKEAVQDIFAEGIRALKDPESSAACYIINSAVEQLPFQEELAEYFSRQSLLLEDAFYDALLRGKQEGEFTDRHGDLRNLARYLNQSRLSLTFIAKTNKSFDALESYAKVSLSVLD</sequence>
<dbReference type="InterPro" id="IPR009057">
    <property type="entry name" value="Homeodomain-like_sf"/>
</dbReference>
<dbReference type="Proteomes" id="UP000434639">
    <property type="component" value="Unassembled WGS sequence"/>
</dbReference>
<evidence type="ECO:0000313" key="6">
    <source>
        <dbReference type="EMBL" id="MTH54895.1"/>
    </source>
</evidence>
<evidence type="ECO:0000259" key="5">
    <source>
        <dbReference type="PROSITE" id="PS50977"/>
    </source>
</evidence>
<evidence type="ECO:0000256" key="3">
    <source>
        <dbReference type="ARBA" id="ARBA00023163"/>
    </source>
</evidence>
<dbReference type="Gene3D" id="1.10.357.10">
    <property type="entry name" value="Tetracycline Repressor, domain 2"/>
    <property type="match status" value="1"/>
</dbReference>
<dbReference type="Pfam" id="PF00440">
    <property type="entry name" value="TetR_N"/>
    <property type="match status" value="1"/>
</dbReference>